<evidence type="ECO:0000256" key="1">
    <source>
        <dbReference type="ARBA" id="ARBA00004496"/>
    </source>
</evidence>
<feature type="domain" description="PTS EIIA type-1" evidence="7">
    <location>
        <begin position="27"/>
        <end position="131"/>
    </location>
</feature>
<evidence type="ECO:0000256" key="5">
    <source>
        <dbReference type="ARBA" id="ARBA00022683"/>
    </source>
</evidence>
<dbReference type="PANTHER" id="PTHR45008:SF1">
    <property type="entry name" value="PTS SYSTEM GLUCOSE-SPECIFIC EIIA COMPONENT"/>
    <property type="match status" value="1"/>
</dbReference>
<comment type="subcellular location">
    <subcellularLocation>
        <location evidence="1">Cytoplasm</location>
    </subcellularLocation>
</comment>
<evidence type="ECO:0000256" key="6">
    <source>
        <dbReference type="ARBA" id="ARBA00022777"/>
    </source>
</evidence>
<reference evidence="8 9" key="1">
    <citation type="submission" date="2021-01" db="EMBL/GenBank/DDBJ databases">
        <title>Genome public.</title>
        <authorList>
            <person name="Liu C."/>
            <person name="Sun Q."/>
        </authorList>
    </citation>
    <scope>NUCLEOTIDE SEQUENCE [LARGE SCALE GENOMIC DNA]</scope>
    <source>
        <strain evidence="8 9">YIM B02515</strain>
    </source>
</reference>
<dbReference type="PANTHER" id="PTHR45008">
    <property type="entry name" value="PTS SYSTEM GLUCOSE-SPECIFIC EIIA COMPONENT"/>
    <property type="match status" value="1"/>
</dbReference>
<dbReference type="Proteomes" id="UP000632377">
    <property type="component" value="Unassembled WGS sequence"/>
</dbReference>
<dbReference type="Pfam" id="PF00358">
    <property type="entry name" value="PTS_EIIA_1"/>
    <property type="match status" value="1"/>
</dbReference>
<dbReference type="SUPFAM" id="SSF51261">
    <property type="entry name" value="Duplicated hybrid motif"/>
    <property type="match status" value="1"/>
</dbReference>
<dbReference type="InterPro" id="IPR001127">
    <property type="entry name" value="PTS_EIIA_1_perm"/>
</dbReference>
<keyword evidence="4" id="KW-0808">Transferase</keyword>
<evidence type="ECO:0000259" key="7">
    <source>
        <dbReference type="PROSITE" id="PS51093"/>
    </source>
</evidence>
<dbReference type="InterPro" id="IPR050890">
    <property type="entry name" value="PTS_EIIA_component"/>
</dbReference>
<gene>
    <name evidence="8" type="ORF">JK636_04345</name>
</gene>
<keyword evidence="9" id="KW-1185">Reference proteome</keyword>
<accession>A0ABS1T6M2</accession>
<proteinExistence type="predicted"/>
<evidence type="ECO:0000256" key="3">
    <source>
        <dbReference type="ARBA" id="ARBA00022597"/>
    </source>
</evidence>
<dbReference type="InterPro" id="IPR011055">
    <property type="entry name" value="Dup_hybrid_motif"/>
</dbReference>
<dbReference type="Gene3D" id="2.70.70.10">
    <property type="entry name" value="Glucose Permease (Domain IIA)"/>
    <property type="match status" value="1"/>
</dbReference>
<dbReference type="NCBIfam" id="TIGR00830">
    <property type="entry name" value="PTBA"/>
    <property type="match status" value="1"/>
</dbReference>
<keyword evidence="2" id="KW-0813">Transport</keyword>
<keyword evidence="5" id="KW-0598">Phosphotransferase system</keyword>
<dbReference type="RefSeq" id="WP_202747613.1">
    <property type="nucleotide sequence ID" value="NZ_JAESWC010000002.1"/>
</dbReference>
<evidence type="ECO:0000256" key="2">
    <source>
        <dbReference type="ARBA" id="ARBA00022448"/>
    </source>
</evidence>
<dbReference type="PROSITE" id="PS51093">
    <property type="entry name" value="PTS_EIIA_TYPE_1"/>
    <property type="match status" value="1"/>
</dbReference>
<protein>
    <submittedName>
        <fullName evidence="8">PTS glucose transporter subunit IIA</fullName>
    </submittedName>
</protein>
<dbReference type="EMBL" id="JAESWC010000002">
    <property type="protein sequence ID" value="MBL4934985.1"/>
    <property type="molecule type" value="Genomic_DNA"/>
</dbReference>
<comment type="caution">
    <text evidence="8">The sequence shown here is derived from an EMBL/GenBank/DDBJ whole genome shotgun (WGS) entry which is preliminary data.</text>
</comment>
<evidence type="ECO:0000313" key="9">
    <source>
        <dbReference type="Proteomes" id="UP000632377"/>
    </source>
</evidence>
<keyword evidence="6" id="KW-0418">Kinase</keyword>
<evidence type="ECO:0000256" key="4">
    <source>
        <dbReference type="ARBA" id="ARBA00022679"/>
    </source>
</evidence>
<dbReference type="PROSITE" id="PS00371">
    <property type="entry name" value="PTS_EIIA_TYPE_1_HIS"/>
    <property type="match status" value="1"/>
</dbReference>
<keyword evidence="3 8" id="KW-0762">Sugar transport</keyword>
<name>A0ABS1T6M2_9CLOT</name>
<sequence length="156" mass="17246">MFNWLKKDFSINSPVQGSLIKLRDVNDSTFSEGLIGKGIGIYPSNGKVFSPISGEITMVFPTKHAIGLKRKDGLEILIHIGIDTVNLEGEGFTVHVNSGQSIEKGEKLLDFDIEFLKSNNIDPTVIIVVTNWNDYELSVYDEIGSLSLEDVIMDAK</sequence>
<evidence type="ECO:0000313" key="8">
    <source>
        <dbReference type="EMBL" id="MBL4934985.1"/>
    </source>
</evidence>
<organism evidence="8 9">
    <name type="scientific">Clostridium rhizosphaerae</name>
    <dbReference type="NCBI Taxonomy" id="2803861"/>
    <lineage>
        <taxon>Bacteria</taxon>
        <taxon>Bacillati</taxon>
        <taxon>Bacillota</taxon>
        <taxon>Clostridia</taxon>
        <taxon>Eubacteriales</taxon>
        <taxon>Clostridiaceae</taxon>
        <taxon>Clostridium</taxon>
    </lineage>
</organism>